<protein>
    <submittedName>
        <fullName evidence="1">Uncharacterized protein</fullName>
    </submittedName>
</protein>
<evidence type="ECO:0000313" key="1">
    <source>
        <dbReference type="EMBL" id="OBU01582.1"/>
    </source>
</evidence>
<dbReference type="GeneID" id="28833710"/>
<dbReference type="EMBL" id="KV460206">
    <property type="protein sequence ID" value="OBU01582.1"/>
    <property type="molecule type" value="Genomic_DNA"/>
</dbReference>
<keyword evidence="2" id="KW-1185">Reference proteome</keyword>
<reference evidence="1 2" key="1">
    <citation type="submission" date="2016-03" db="EMBL/GenBank/DDBJ databases">
        <title>Comparative genomics of Pseudogymnoascus destructans, the fungus causing white-nose syndrome of bats.</title>
        <authorList>
            <person name="Palmer J.M."/>
            <person name="Drees K.P."/>
            <person name="Foster J.T."/>
            <person name="Lindner D.L."/>
        </authorList>
    </citation>
    <scope>NUCLEOTIDE SEQUENCE [LARGE SCALE GENOMIC DNA]</scope>
    <source>
        <strain evidence="1 2">UAMH 10579</strain>
    </source>
</reference>
<reference evidence="2" key="2">
    <citation type="journal article" date="2018" name="Nat. Commun.">
        <title>Extreme sensitivity to ultraviolet light in the fungal pathogen causing white-nose syndrome of bats.</title>
        <authorList>
            <person name="Palmer J.M."/>
            <person name="Drees K.P."/>
            <person name="Foster J.T."/>
            <person name="Lindner D.L."/>
        </authorList>
    </citation>
    <scope>NUCLEOTIDE SEQUENCE [LARGE SCALE GENOMIC DNA]</scope>
    <source>
        <strain evidence="2">UAMH 10579</strain>
    </source>
</reference>
<sequence>MFHIGTQLRRSHAASSAVHKQLAMPFMETGHWWYSSHPTPLNWKIYICYEKQSTPVFFGLETIEEL</sequence>
<accession>A0A2P2SXJ9</accession>
<dbReference type="AlphaFoldDB" id="A0A2P2SXJ9"/>
<proteinExistence type="predicted"/>
<gene>
    <name evidence="1" type="ORF">VE01_00324</name>
</gene>
<organism evidence="1 2">
    <name type="scientific">Pseudogymnoascus verrucosus</name>
    <dbReference type="NCBI Taxonomy" id="342668"/>
    <lineage>
        <taxon>Eukaryota</taxon>
        <taxon>Fungi</taxon>
        <taxon>Dikarya</taxon>
        <taxon>Ascomycota</taxon>
        <taxon>Pezizomycotina</taxon>
        <taxon>Leotiomycetes</taxon>
        <taxon>Thelebolales</taxon>
        <taxon>Thelebolaceae</taxon>
        <taxon>Pseudogymnoascus</taxon>
    </lineage>
</organism>
<name>A0A2P2SXJ9_9PEZI</name>
<dbReference type="Proteomes" id="UP000091956">
    <property type="component" value="Unassembled WGS sequence"/>
</dbReference>
<evidence type="ECO:0000313" key="2">
    <source>
        <dbReference type="Proteomes" id="UP000091956"/>
    </source>
</evidence>
<dbReference type="RefSeq" id="XP_018135314.1">
    <property type="nucleotide sequence ID" value="XM_018269856.1"/>
</dbReference>